<evidence type="ECO:0000313" key="4">
    <source>
        <dbReference type="EMBL" id="SSX27291.1"/>
    </source>
</evidence>
<reference evidence="4" key="2">
    <citation type="submission" date="2018-07" db="EMBL/GenBank/DDBJ databases">
        <authorList>
            <person name="Quirk P.G."/>
            <person name="Krulwich T.A."/>
        </authorList>
    </citation>
    <scope>NUCLEOTIDE SEQUENCE</scope>
</reference>
<feature type="region of interest" description="Disordered" evidence="1">
    <location>
        <begin position="185"/>
        <end position="233"/>
    </location>
</feature>
<reference evidence="3" key="1">
    <citation type="submission" date="2018-04" db="EMBL/GenBank/DDBJ databases">
        <authorList>
            <person name="Go L.Y."/>
            <person name="Mitchell J.A."/>
        </authorList>
    </citation>
    <scope>NUCLEOTIDE SEQUENCE</scope>
    <source>
        <tissue evidence="3">Whole organism</tissue>
    </source>
</reference>
<organism evidence="3">
    <name type="scientific">Culicoides sonorensis</name>
    <name type="common">Biting midge</name>
    <dbReference type="NCBI Taxonomy" id="179676"/>
    <lineage>
        <taxon>Eukaryota</taxon>
        <taxon>Metazoa</taxon>
        <taxon>Ecdysozoa</taxon>
        <taxon>Arthropoda</taxon>
        <taxon>Hexapoda</taxon>
        <taxon>Insecta</taxon>
        <taxon>Pterygota</taxon>
        <taxon>Neoptera</taxon>
        <taxon>Endopterygota</taxon>
        <taxon>Diptera</taxon>
        <taxon>Nematocera</taxon>
        <taxon>Chironomoidea</taxon>
        <taxon>Ceratopogonidae</taxon>
        <taxon>Ceratopogoninae</taxon>
        <taxon>Culicoides</taxon>
        <taxon>Monoculicoides</taxon>
    </lineage>
</organism>
<dbReference type="EMBL" id="UFQS01000794">
    <property type="protein sequence ID" value="SSX06947.1"/>
    <property type="molecule type" value="Genomic_DNA"/>
</dbReference>
<feature type="transmembrane region" description="Helical" evidence="2">
    <location>
        <begin position="37"/>
        <end position="57"/>
    </location>
</feature>
<evidence type="ECO:0000256" key="1">
    <source>
        <dbReference type="SAM" id="MobiDB-lite"/>
    </source>
</evidence>
<dbReference type="VEuPathDB" id="VectorBase:CSON014363"/>
<gene>
    <name evidence="3" type="primary">CSON014363</name>
</gene>
<name>A0A336KRE9_CULSO</name>
<accession>A0A336KRE9</accession>
<protein>
    <submittedName>
        <fullName evidence="3">CSON014363 protein</fullName>
    </submittedName>
</protein>
<evidence type="ECO:0000256" key="2">
    <source>
        <dbReference type="SAM" id="Phobius"/>
    </source>
</evidence>
<proteinExistence type="predicted"/>
<sequence length="334" mass="38144">MSVNDNLSGERTINADGSRAESVAQDSFKHQKMIKQFAQTLIFIVLIFVASFFRDAIKNEKIKKRERAELAAQIARQNYLLERERFLEKHKVFLESFLEYEDHCNKIHALIFKNPSGLVLEKVIDNNYCISNKKNCLGTRKLPVRIQMGDRTPLDFALIYVFLASLMFLFVRAVIDVSKEFNAPHNENTEKTSLHDYASTSASNQNKSSSRRSSSATPKSQSKDTRYPRLTFSPCSDNQQVLISESCLKDASSNETYAKDKSRRCSVPATMAHHILKDTIDIHTRRQSESFSEEDEHCGTDGTGAHFNEFPCAKLKPFPPTMIFSTDDNYRETE</sequence>
<keyword evidence="2" id="KW-0812">Transmembrane</keyword>
<dbReference type="EMBL" id="UFQT01000794">
    <property type="protein sequence ID" value="SSX27291.1"/>
    <property type="molecule type" value="Genomic_DNA"/>
</dbReference>
<evidence type="ECO:0000313" key="3">
    <source>
        <dbReference type="EMBL" id="SSX06947.1"/>
    </source>
</evidence>
<feature type="transmembrane region" description="Helical" evidence="2">
    <location>
        <begin position="154"/>
        <end position="175"/>
    </location>
</feature>
<keyword evidence="2" id="KW-1133">Transmembrane helix</keyword>
<feature type="compositionally biased region" description="Low complexity" evidence="1">
    <location>
        <begin position="199"/>
        <end position="220"/>
    </location>
</feature>
<dbReference type="AlphaFoldDB" id="A0A336KRE9"/>
<keyword evidence="2" id="KW-0472">Membrane</keyword>